<gene>
    <name evidence="2" type="ORF">OG442_07025</name>
</gene>
<feature type="compositionally biased region" description="Polar residues" evidence="1">
    <location>
        <begin position="198"/>
        <end position="207"/>
    </location>
</feature>
<dbReference type="EMBL" id="CP109495">
    <property type="protein sequence ID" value="WUX51309.1"/>
    <property type="molecule type" value="Genomic_DNA"/>
</dbReference>
<sequence>MNHEEPVFWVLEYLTVTKDPRTGLVVAIGGTEQVAGILQRSGFLDADGPRGPYHRLPHGLPFQEQRLKATPASHALMSVGHSVYLDPALNVLASPDGDQEAALRYLAGLAERASDATSSRKVAEVLTVVAAPTTGLLPLVREVVLAAWITLTPEADTAGAEPEPVAQLAESTEVLLRTAHRILLARNHAARAPERTAPGTTRTTPVEQPSVPAARRR</sequence>
<proteinExistence type="predicted"/>
<dbReference type="Proteomes" id="UP001432209">
    <property type="component" value="Chromosome"/>
</dbReference>
<name>A0ABZ2A074_STRNV</name>
<evidence type="ECO:0000313" key="2">
    <source>
        <dbReference type="EMBL" id="WUX51309.1"/>
    </source>
</evidence>
<reference evidence="2" key="1">
    <citation type="submission" date="2022-10" db="EMBL/GenBank/DDBJ databases">
        <title>The complete genomes of actinobacterial strains from the NBC collection.</title>
        <authorList>
            <person name="Joergensen T.S."/>
            <person name="Alvarez Arevalo M."/>
            <person name="Sterndorff E.B."/>
            <person name="Faurdal D."/>
            <person name="Vuksanovic O."/>
            <person name="Mourched A.-S."/>
            <person name="Charusanti P."/>
            <person name="Shaw S."/>
            <person name="Blin K."/>
            <person name="Weber T."/>
        </authorList>
    </citation>
    <scope>NUCLEOTIDE SEQUENCE</scope>
    <source>
        <strain evidence="2">NBC_01432</strain>
    </source>
</reference>
<dbReference type="RefSeq" id="WP_329074948.1">
    <property type="nucleotide sequence ID" value="NZ_CP109495.1"/>
</dbReference>
<keyword evidence="3" id="KW-1185">Reference proteome</keyword>
<evidence type="ECO:0000313" key="3">
    <source>
        <dbReference type="Proteomes" id="UP001432209"/>
    </source>
</evidence>
<protein>
    <recommendedName>
        <fullName evidence="4">GPP34 family phosphoprotein</fullName>
    </recommendedName>
</protein>
<feature type="region of interest" description="Disordered" evidence="1">
    <location>
        <begin position="187"/>
        <end position="217"/>
    </location>
</feature>
<accession>A0ABZ2A074</accession>
<evidence type="ECO:0000256" key="1">
    <source>
        <dbReference type="SAM" id="MobiDB-lite"/>
    </source>
</evidence>
<organism evidence="2 3">
    <name type="scientific">Streptomyces niveus</name>
    <name type="common">Streptomyces spheroides</name>
    <dbReference type="NCBI Taxonomy" id="193462"/>
    <lineage>
        <taxon>Bacteria</taxon>
        <taxon>Bacillati</taxon>
        <taxon>Actinomycetota</taxon>
        <taxon>Actinomycetes</taxon>
        <taxon>Kitasatosporales</taxon>
        <taxon>Streptomycetaceae</taxon>
        <taxon>Streptomyces</taxon>
    </lineage>
</organism>
<evidence type="ECO:0008006" key="4">
    <source>
        <dbReference type="Google" id="ProtNLM"/>
    </source>
</evidence>